<dbReference type="EMBL" id="RSCE01000012">
    <property type="protein sequence ID" value="RSH78633.1"/>
    <property type="molecule type" value="Genomic_DNA"/>
</dbReference>
<keyword evidence="5" id="KW-1185">Reference proteome</keyword>
<keyword evidence="2" id="KW-0812">Transmembrane</keyword>
<organism evidence="4 5">
    <name type="scientific">Apiotrichum porosum</name>
    <dbReference type="NCBI Taxonomy" id="105984"/>
    <lineage>
        <taxon>Eukaryota</taxon>
        <taxon>Fungi</taxon>
        <taxon>Dikarya</taxon>
        <taxon>Basidiomycota</taxon>
        <taxon>Agaricomycotina</taxon>
        <taxon>Tremellomycetes</taxon>
        <taxon>Trichosporonales</taxon>
        <taxon>Trichosporonaceae</taxon>
        <taxon>Apiotrichum</taxon>
    </lineage>
</organism>
<comment type="caution">
    <text evidence="4">The sequence shown here is derived from an EMBL/GenBank/DDBJ whole genome shotgun (WGS) entry which is preliminary data.</text>
</comment>
<keyword evidence="3" id="KW-0732">Signal</keyword>
<keyword evidence="2" id="KW-1133">Transmembrane helix</keyword>
<keyword evidence="2" id="KW-0472">Membrane</keyword>
<protein>
    <submittedName>
        <fullName evidence="4">Uncharacterized protein</fullName>
    </submittedName>
</protein>
<feature type="compositionally biased region" description="Low complexity" evidence="1">
    <location>
        <begin position="173"/>
        <end position="186"/>
    </location>
</feature>
<dbReference type="GeneID" id="39586905"/>
<dbReference type="AlphaFoldDB" id="A0A427XIL2"/>
<reference evidence="4 5" key="1">
    <citation type="submission" date="2018-11" db="EMBL/GenBank/DDBJ databases">
        <title>Genome sequence of Apiotrichum porosum DSM 27194.</title>
        <authorList>
            <person name="Aliyu H."/>
            <person name="Gorte O."/>
            <person name="Ochsenreither K."/>
        </authorList>
    </citation>
    <scope>NUCLEOTIDE SEQUENCE [LARGE SCALE GENOMIC DNA]</scope>
    <source>
        <strain evidence="4 5">DSM 27194</strain>
    </source>
</reference>
<feature type="region of interest" description="Disordered" evidence="1">
    <location>
        <begin position="151"/>
        <end position="225"/>
    </location>
</feature>
<dbReference type="OrthoDB" id="1368at2759"/>
<evidence type="ECO:0000256" key="1">
    <source>
        <dbReference type="SAM" id="MobiDB-lite"/>
    </source>
</evidence>
<name>A0A427XIL2_9TREE</name>
<evidence type="ECO:0000256" key="3">
    <source>
        <dbReference type="SAM" id="SignalP"/>
    </source>
</evidence>
<feature type="transmembrane region" description="Helical" evidence="2">
    <location>
        <begin position="288"/>
        <end position="306"/>
    </location>
</feature>
<sequence length="400" mass="43414">MAHLAVLALYTQLLTYAIQFLHVDTSDTVHKWASYSVAIAAILFTVKLLDERPSATRRRKRAAVWARVQALVRDGLRIDTPSKTTTVPAPLPDADRTEELLGVLASFPVALQHHLLGTRALPHPPLCDLLPAGYLTSLKRTEARVRFAAVHAGPSGSGSPQKPTIDGARLHANGLSSSSSSPNGNGTSNGNGNGKAPNSDDEGGDDDKSLVAPLTPSKKSNLHTPHPSNMPLALLRLLEAYIMGFVELPTDRGGWTALQGNRALDVVKGLNACLSEAEGVYADPQPMITVRLCLNVFLFVLPLWLVCLLRGWLAIFATVIVGALAKFVLEAVLSEPEATSSNHPLHKATVAMVHESLDTCPALARYYRRRLIARLGGDSHEVVELDRRIRRRDEWLPTFT</sequence>
<dbReference type="STRING" id="105984.A0A427XIL2"/>
<evidence type="ECO:0000313" key="4">
    <source>
        <dbReference type="EMBL" id="RSH78633.1"/>
    </source>
</evidence>
<feature type="signal peptide" evidence="3">
    <location>
        <begin position="1"/>
        <end position="17"/>
    </location>
</feature>
<feature type="chain" id="PRO_5019281206" evidence="3">
    <location>
        <begin position="18"/>
        <end position="400"/>
    </location>
</feature>
<dbReference type="Proteomes" id="UP000279236">
    <property type="component" value="Unassembled WGS sequence"/>
</dbReference>
<evidence type="ECO:0000313" key="5">
    <source>
        <dbReference type="Proteomes" id="UP000279236"/>
    </source>
</evidence>
<gene>
    <name evidence="4" type="ORF">EHS24_002362</name>
</gene>
<feature type="transmembrane region" description="Helical" evidence="2">
    <location>
        <begin position="33"/>
        <end position="50"/>
    </location>
</feature>
<accession>A0A427XIL2</accession>
<evidence type="ECO:0000256" key="2">
    <source>
        <dbReference type="SAM" id="Phobius"/>
    </source>
</evidence>
<dbReference type="RefSeq" id="XP_028473780.1">
    <property type="nucleotide sequence ID" value="XM_028618102.1"/>
</dbReference>
<proteinExistence type="predicted"/>